<evidence type="ECO:0000313" key="3">
    <source>
        <dbReference type="Proteomes" id="UP000482578"/>
    </source>
</evidence>
<organism evidence="2 3">
    <name type="scientific">Crenobacter caeni</name>
    <dbReference type="NCBI Taxonomy" id="2705474"/>
    <lineage>
        <taxon>Bacteria</taxon>
        <taxon>Pseudomonadati</taxon>
        <taxon>Pseudomonadota</taxon>
        <taxon>Betaproteobacteria</taxon>
        <taxon>Neisseriales</taxon>
        <taxon>Neisseriaceae</taxon>
        <taxon>Crenobacter</taxon>
    </lineage>
</organism>
<proteinExistence type="predicted"/>
<feature type="domain" description="YgjP-like metallopeptidase" evidence="1">
    <location>
        <begin position="1"/>
        <end position="69"/>
    </location>
</feature>
<dbReference type="CDD" id="cd07344">
    <property type="entry name" value="M48_yhfN_like"/>
    <property type="match status" value="1"/>
</dbReference>
<evidence type="ECO:0000313" key="2">
    <source>
        <dbReference type="EMBL" id="NDV13001.1"/>
    </source>
</evidence>
<accession>A0A6B2KSE3</accession>
<dbReference type="Pfam" id="PF01863">
    <property type="entry name" value="YgjP-like"/>
    <property type="match status" value="1"/>
</dbReference>
<dbReference type="InterPro" id="IPR002725">
    <property type="entry name" value="YgjP-like_metallopeptidase"/>
</dbReference>
<dbReference type="Gene3D" id="3.30.2010.10">
    <property type="entry name" value="Metalloproteases ('zincins'), catalytic domain"/>
    <property type="match status" value="1"/>
</dbReference>
<sequence length="84" mass="9882">MKTKWGSCNPQTSSFWFNLELVKQPPACIECIVVHDLMHLVKRHHNDHFTTLLDQHLPNWRSLQLLLNQSVLVHERRGGELVFI</sequence>
<dbReference type="EMBL" id="JAAGAA010000007">
    <property type="protein sequence ID" value="NDV13001.1"/>
    <property type="molecule type" value="Genomic_DNA"/>
</dbReference>
<gene>
    <name evidence="2" type="ORF">GZH52_09340</name>
</gene>
<protein>
    <submittedName>
        <fullName evidence="2">M48 family metallopeptidase</fullName>
    </submittedName>
</protein>
<name>A0A6B2KSE3_9NEIS</name>
<keyword evidence="3" id="KW-1185">Reference proteome</keyword>
<dbReference type="InterPro" id="IPR053136">
    <property type="entry name" value="UTP_pyrophosphatase-like"/>
</dbReference>
<dbReference type="AlphaFoldDB" id="A0A6B2KSE3"/>
<comment type="caution">
    <text evidence="2">The sequence shown here is derived from an EMBL/GenBank/DDBJ whole genome shotgun (WGS) entry which is preliminary data.</text>
</comment>
<dbReference type="Proteomes" id="UP000482578">
    <property type="component" value="Unassembled WGS sequence"/>
</dbReference>
<dbReference type="PANTHER" id="PTHR30399">
    <property type="entry name" value="UNCHARACTERIZED PROTEIN YGJP"/>
    <property type="match status" value="1"/>
</dbReference>
<dbReference type="PANTHER" id="PTHR30399:SF1">
    <property type="entry name" value="UTP PYROPHOSPHATASE"/>
    <property type="match status" value="1"/>
</dbReference>
<reference evidence="2 3" key="1">
    <citation type="submission" date="2020-02" db="EMBL/GenBank/DDBJ databases">
        <authorList>
            <person name="Yang Z."/>
        </authorList>
    </citation>
    <scope>NUCLEOTIDE SEQUENCE [LARGE SCALE GENOMIC DNA]</scope>
    <source>
        <strain evidence="2 3">HX-7-9</strain>
    </source>
</reference>
<evidence type="ECO:0000259" key="1">
    <source>
        <dbReference type="Pfam" id="PF01863"/>
    </source>
</evidence>